<reference evidence="1 2" key="1">
    <citation type="journal article" date="2008" name="BMC Genomics">
        <title>The missing link: Bordetella petrii is endowed with both the metabolic versatility of environmental bacteria and virulence traits of pathogenic Bordetellae.</title>
        <authorList>
            <person name="Gross R."/>
            <person name="Guzman C.A."/>
            <person name="Sebaihia M."/>
            <person name="Martins Dos Santos V.A."/>
            <person name="Pieper D.H."/>
            <person name="Koebnik R."/>
            <person name="Lechner M."/>
            <person name="Bartels D."/>
            <person name="Buhrmester J."/>
            <person name="Choudhuri J.V."/>
            <person name="Ebensen T."/>
            <person name="Gaigalat L."/>
            <person name="Herrmann S."/>
            <person name="Khachane A.N."/>
            <person name="Larisch C."/>
            <person name="Link S."/>
            <person name="Linke B."/>
            <person name="Meyer F."/>
            <person name="Mormann S."/>
            <person name="Nakunst D."/>
            <person name="Rueckert C."/>
            <person name="Schneiker-Bekel S."/>
            <person name="Schulze K."/>
            <person name="Vorhoelter F.J."/>
            <person name="Yevsa T."/>
            <person name="Engle J.T."/>
            <person name="Goldman W.E."/>
            <person name="Puehler A."/>
            <person name="Goebel U.B."/>
            <person name="Goesmann A."/>
            <person name="Bloecker H."/>
            <person name="Kaiser O."/>
            <person name="Martinez-Arias R."/>
        </authorList>
    </citation>
    <scope>NUCLEOTIDE SEQUENCE [LARGE SCALE GENOMIC DNA]</scope>
    <source>
        <strain evidence="2">ATCC BAA-461 / DSM 12804 / CCUG 43448 / CIP 107267 / Se-1111R</strain>
    </source>
</reference>
<dbReference type="EMBL" id="AM902716">
    <property type="protein sequence ID" value="CAP44043.1"/>
    <property type="molecule type" value="Genomic_DNA"/>
</dbReference>
<name>A9I0E3_BORPD</name>
<evidence type="ECO:0000313" key="1">
    <source>
        <dbReference type="EMBL" id="CAP44043.1"/>
    </source>
</evidence>
<sequence length="100" mass="11140">MNEALSEVIRIRVTPSHAARLGEAAALSGLSLSNYIRRRLSADDTLQEELTLLRQIVADLGHLHETRVAAVETAYLVRAMAKPEQIAIAQQNLQRQRRPS</sequence>
<protein>
    <submittedName>
        <fullName evidence="1">Uncharacterized protein</fullName>
    </submittedName>
</protein>
<organism evidence="1 2">
    <name type="scientific">Bordetella petrii (strain ATCC BAA-461 / DSM 12804 / CCUG 43448 / CIP 107267 / Se-1111R)</name>
    <dbReference type="NCBI Taxonomy" id="340100"/>
    <lineage>
        <taxon>Bacteria</taxon>
        <taxon>Pseudomonadati</taxon>
        <taxon>Pseudomonadota</taxon>
        <taxon>Betaproteobacteria</taxon>
        <taxon>Burkholderiales</taxon>
        <taxon>Alcaligenaceae</taxon>
        <taxon>Bordetella</taxon>
    </lineage>
</organism>
<dbReference type="eggNOG" id="COG0491">
    <property type="taxonomic scope" value="Bacteria"/>
</dbReference>
<dbReference type="AlphaFoldDB" id="A9I0E3"/>
<accession>A9I0E3</accession>
<dbReference type="Pfam" id="PF21983">
    <property type="entry name" value="NikA-like"/>
    <property type="match status" value="1"/>
</dbReference>
<keyword evidence="2" id="KW-1185">Reference proteome</keyword>
<gene>
    <name evidence="1" type="ordered locus">Bpet3700</name>
</gene>
<dbReference type="STRING" id="94624.Bpet3700"/>
<proteinExistence type="predicted"/>
<dbReference type="Proteomes" id="UP000001225">
    <property type="component" value="Chromosome"/>
</dbReference>
<dbReference type="KEGG" id="bpt:Bpet3700"/>
<dbReference type="InterPro" id="IPR053842">
    <property type="entry name" value="NikA-like"/>
</dbReference>
<evidence type="ECO:0000313" key="2">
    <source>
        <dbReference type="Proteomes" id="UP000001225"/>
    </source>
</evidence>